<organism evidence="1 2">
    <name type="scientific">Ornithinibacillus xuwenensis</name>
    <dbReference type="NCBI Taxonomy" id="3144668"/>
    <lineage>
        <taxon>Bacteria</taxon>
        <taxon>Bacillati</taxon>
        <taxon>Bacillota</taxon>
        <taxon>Bacilli</taxon>
        <taxon>Bacillales</taxon>
        <taxon>Bacillaceae</taxon>
        <taxon>Ornithinibacillus</taxon>
    </lineage>
</organism>
<accession>A0ABU9XGL9</accession>
<dbReference type="Proteomes" id="UP001444625">
    <property type="component" value="Unassembled WGS sequence"/>
</dbReference>
<comment type="caution">
    <text evidence="1">The sequence shown here is derived from an EMBL/GenBank/DDBJ whole genome shotgun (WGS) entry which is preliminary data.</text>
</comment>
<sequence length="150" mass="17111">MKNWFGVIVFILFFSLVRLDVLALEETTTKYFGVGATVEEVEQATFTVKTDGEQVGEGFVYSPESNKADGEIRCQLDLQGKGTVYIKMEEIDKQGNLLSEHKTQNLHLTNDWQPYELTAKLSKSSAHLDIFVITSSKQNTEFQFRELRVH</sequence>
<evidence type="ECO:0008006" key="3">
    <source>
        <dbReference type="Google" id="ProtNLM"/>
    </source>
</evidence>
<proteinExistence type="predicted"/>
<reference evidence="1 2" key="1">
    <citation type="submission" date="2024-05" db="EMBL/GenBank/DDBJ databases">
        <authorList>
            <person name="Haq I."/>
            <person name="Ullah Z."/>
            <person name="Ahmad R."/>
            <person name="Li M."/>
            <person name="Tong Y."/>
        </authorList>
    </citation>
    <scope>NUCLEOTIDE SEQUENCE [LARGE SCALE GENOMIC DNA]</scope>
    <source>
        <strain evidence="1 2">16A2E</strain>
    </source>
</reference>
<evidence type="ECO:0000313" key="2">
    <source>
        <dbReference type="Proteomes" id="UP001444625"/>
    </source>
</evidence>
<protein>
    <recommendedName>
        <fullName evidence="3">CBM6 domain-containing protein</fullName>
    </recommendedName>
</protein>
<name>A0ABU9XGL9_9BACI</name>
<keyword evidence="2" id="KW-1185">Reference proteome</keyword>
<gene>
    <name evidence="1" type="ORF">ABC228_09455</name>
</gene>
<dbReference type="EMBL" id="JBDIML010000003">
    <property type="protein sequence ID" value="MEN2767415.1"/>
    <property type="molecule type" value="Genomic_DNA"/>
</dbReference>
<evidence type="ECO:0000313" key="1">
    <source>
        <dbReference type="EMBL" id="MEN2767415.1"/>
    </source>
</evidence>
<dbReference type="RefSeq" id="WP_345824891.1">
    <property type="nucleotide sequence ID" value="NZ_JBDIML010000003.1"/>
</dbReference>